<sequence>MLRTQYRQNKLCLYQNALTAKVAIGRRSVGYYTTPTQDLFILRRKKTYIYRILPMRKLLWIGTLFPTAFGFIFGNLFGGGGGGCSCQSSCGAPPQPPQLGCLCPPAPNPCQSPAFQPASQQFAPFQMPSFNLQQQPQTSSQNFVPFNPSAVAPQLQQPNSYSYSPSSPPQLPLSQVYPTIPSRAPDFSPAPQFVQPQRQEYQTWPPKRQVQVQPSYSNLIVDNQRYKAGNELGKAADTTQGPVSSNQKFEQSLAQSELSPHPDTDYETKEFIDDVNRVESQAKNGESLDTALLSEYEKYQPTEPPPTSSDARFGGGNPLDESQVDDIHETSITTTVKNVAPNFNDRNEVRTTEVKLTAEKTEVEPYSTNTGGTNDSEWPVSAALPLPTTEVAPRKFNKEAAKVTSEKETTDISQSGYDFSETSTNHNMENSENSMSEAAYIPTRPTYTQQKFESSTTFANSDDGNSDGGESEFGAGYGGPREERAHSDKHLEKAFMKKIKKETQPVLPRNEQQKLLDGHGLTHWKPAQKTRDMRTSSKCNNLKLMQIMHDKMTSSPSVSKQMIYSAASDAFPDRNVDVICSRHSFSYIVVTSPIFCEHRKRPLTCFAFFQP</sequence>
<feature type="domain" description="Ground-like" evidence="3">
    <location>
        <begin position="537"/>
        <end position="608"/>
    </location>
</feature>
<keyword evidence="2" id="KW-0812">Transmembrane</keyword>
<feature type="region of interest" description="Disordered" evidence="1">
    <location>
        <begin position="298"/>
        <end position="317"/>
    </location>
</feature>
<reference evidence="4" key="1">
    <citation type="submission" date="2020-10" db="EMBL/GenBank/DDBJ databases">
        <authorList>
            <person name="Kikuchi T."/>
        </authorList>
    </citation>
    <scope>NUCLEOTIDE SEQUENCE</scope>
    <source>
        <strain evidence="4">NKZ352</strain>
    </source>
</reference>
<evidence type="ECO:0000256" key="2">
    <source>
        <dbReference type="SAM" id="Phobius"/>
    </source>
</evidence>
<keyword evidence="5" id="KW-1185">Reference proteome</keyword>
<feature type="compositionally biased region" description="Polar residues" evidence="1">
    <location>
        <begin position="237"/>
        <end position="258"/>
    </location>
</feature>
<evidence type="ECO:0000313" key="4">
    <source>
        <dbReference type="EMBL" id="CAD6186840.1"/>
    </source>
</evidence>
<dbReference type="Proteomes" id="UP000835052">
    <property type="component" value="Unassembled WGS sequence"/>
</dbReference>
<proteinExistence type="predicted"/>
<organism evidence="4 5">
    <name type="scientific">Caenorhabditis auriculariae</name>
    <dbReference type="NCBI Taxonomy" id="2777116"/>
    <lineage>
        <taxon>Eukaryota</taxon>
        <taxon>Metazoa</taxon>
        <taxon>Ecdysozoa</taxon>
        <taxon>Nematoda</taxon>
        <taxon>Chromadorea</taxon>
        <taxon>Rhabditida</taxon>
        <taxon>Rhabditina</taxon>
        <taxon>Rhabditomorpha</taxon>
        <taxon>Rhabditoidea</taxon>
        <taxon>Rhabditidae</taxon>
        <taxon>Peloderinae</taxon>
        <taxon>Caenorhabditis</taxon>
    </lineage>
</organism>
<dbReference type="Pfam" id="PF04155">
    <property type="entry name" value="Ground-like"/>
    <property type="match status" value="1"/>
</dbReference>
<evidence type="ECO:0000313" key="5">
    <source>
        <dbReference type="Proteomes" id="UP000835052"/>
    </source>
</evidence>
<dbReference type="AlphaFoldDB" id="A0A8S1H0J4"/>
<feature type="region of interest" description="Disordered" evidence="1">
    <location>
        <begin position="399"/>
        <end position="434"/>
    </location>
</feature>
<keyword evidence="2" id="KW-1133">Transmembrane helix</keyword>
<dbReference type="InterPro" id="IPR007284">
    <property type="entry name" value="Ground-like_dom"/>
</dbReference>
<name>A0A8S1H0J4_9PELO</name>
<comment type="caution">
    <text evidence="4">The sequence shown here is derived from an EMBL/GenBank/DDBJ whole genome shotgun (WGS) entry which is preliminary data.</text>
</comment>
<feature type="compositionally biased region" description="Polar residues" evidence="1">
    <location>
        <begin position="452"/>
        <end position="463"/>
    </location>
</feature>
<protein>
    <recommendedName>
        <fullName evidence="3">Ground-like domain-containing protein</fullName>
    </recommendedName>
</protein>
<feature type="region of interest" description="Disordered" evidence="1">
    <location>
        <begin position="155"/>
        <end position="191"/>
    </location>
</feature>
<dbReference type="EMBL" id="CAJGYM010000005">
    <property type="protein sequence ID" value="CAD6186840.1"/>
    <property type="molecule type" value="Genomic_DNA"/>
</dbReference>
<accession>A0A8S1H0J4</accession>
<feature type="compositionally biased region" description="Low complexity" evidence="1">
    <location>
        <begin position="420"/>
        <end position="434"/>
    </location>
</feature>
<feature type="compositionally biased region" description="Low complexity" evidence="1">
    <location>
        <begin position="155"/>
        <end position="165"/>
    </location>
</feature>
<feature type="compositionally biased region" description="Basic and acidic residues" evidence="1">
    <location>
        <begin position="399"/>
        <end position="410"/>
    </location>
</feature>
<evidence type="ECO:0000259" key="3">
    <source>
        <dbReference type="Pfam" id="PF04155"/>
    </source>
</evidence>
<feature type="region of interest" description="Disordered" evidence="1">
    <location>
        <begin position="234"/>
        <end position="266"/>
    </location>
</feature>
<evidence type="ECO:0000256" key="1">
    <source>
        <dbReference type="SAM" id="MobiDB-lite"/>
    </source>
</evidence>
<gene>
    <name evidence="4" type="ORF">CAUJ_LOCUS2759</name>
</gene>
<keyword evidence="2" id="KW-0472">Membrane</keyword>
<feature type="transmembrane region" description="Helical" evidence="2">
    <location>
        <begin position="58"/>
        <end position="78"/>
    </location>
</feature>
<feature type="region of interest" description="Disordered" evidence="1">
    <location>
        <begin position="452"/>
        <end position="488"/>
    </location>
</feature>
<dbReference type="OrthoDB" id="5825670at2759"/>